<gene>
    <name evidence="12" type="primary">LOC120251786</name>
</gene>
<dbReference type="AlphaFoldDB" id="A0AB40AND8"/>
<dbReference type="Pfam" id="PF25467">
    <property type="entry name" value="NOL9_C"/>
    <property type="match status" value="1"/>
</dbReference>
<protein>
    <submittedName>
        <fullName evidence="12">Polynucleotide 5'-hydroxyl-kinase NOL9-like</fullName>
    </submittedName>
</protein>
<evidence type="ECO:0000256" key="1">
    <source>
        <dbReference type="ARBA" id="ARBA00004604"/>
    </source>
</evidence>
<dbReference type="GO" id="GO:0000448">
    <property type="term" value="P:cleavage in ITS2 between 5.8S rRNA and LSU-rRNA of tricistronic rRNA transcript (SSU-rRNA, 5.8S rRNA, LSU-rRNA)"/>
    <property type="evidence" value="ECO:0007669"/>
    <property type="project" value="TreeGrafter"/>
</dbReference>
<evidence type="ECO:0000259" key="10">
    <source>
        <dbReference type="Pfam" id="PF25467"/>
    </source>
</evidence>
<accession>A0AB40AND8</accession>
<dbReference type="GeneID" id="120251786"/>
<keyword evidence="7" id="KW-0067">ATP-binding</keyword>
<sequence>MIGEHSALPGVEIPPVWQEAANSIAYDSSSRRPPTSLVCGPGNCGKSTFSLHLLNTLLKRYERVAYLDTDVGQAEFSPPGCISLLIFDNPIPDLSILCLKIPERCVFYGGVSAEHDPNAYLNSIYALYDHYIKEHYQARETDGLRKPMLPLIVNTSGWVKGLGYNLLVEILRYINLTHVVQFRTSHEKKNLPRGLFWLEKSAKGQINLIEIPQTSDDSSIRFVSMKKEARVMRDLRIVSYFRQCMPRDFDISSYKELVHSFATVHLYELHFSEIGVIGFHYQAPSSETFQSLDKSIVGLGDSSMLPSESENYTTRWCIGLGFVVAVNITKDLLYLITPVPRTRMKKVDLLLQGSIETPTCLLQVHGCIAASLTSNPSDDIAQMAETTKLLTRLKAT</sequence>
<evidence type="ECO:0000256" key="7">
    <source>
        <dbReference type="ARBA" id="ARBA00022840"/>
    </source>
</evidence>
<evidence type="ECO:0000313" key="11">
    <source>
        <dbReference type="Proteomes" id="UP001515500"/>
    </source>
</evidence>
<dbReference type="RefSeq" id="XP_039116367.1">
    <property type="nucleotide sequence ID" value="XM_039260433.1"/>
</dbReference>
<dbReference type="GO" id="GO:0005730">
    <property type="term" value="C:nucleolus"/>
    <property type="evidence" value="ECO:0007669"/>
    <property type="project" value="UniProtKB-SubCell"/>
</dbReference>
<evidence type="ECO:0000256" key="2">
    <source>
        <dbReference type="ARBA" id="ARBA00011003"/>
    </source>
</evidence>
<dbReference type="Pfam" id="PF16575">
    <property type="entry name" value="CLP1_P"/>
    <property type="match status" value="1"/>
</dbReference>
<feature type="domain" description="NOL9 C-terminal" evidence="10">
    <location>
        <begin position="265"/>
        <end position="358"/>
    </location>
</feature>
<name>A0AB40AND8_DIOCR</name>
<dbReference type="Gene3D" id="3.40.50.300">
    <property type="entry name" value="P-loop containing nucleotide triphosphate hydrolases"/>
    <property type="match status" value="1"/>
</dbReference>
<comment type="similarity">
    <text evidence="2">Belongs to the Clp1 family. NOL9/GRC3 subfamily.</text>
</comment>
<reference evidence="12" key="1">
    <citation type="submission" date="2025-08" db="UniProtKB">
        <authorList>
            <consortium name="RefSeq"/>
        </authorList>
    </citation>
    <scope>IDENTIFICATION</scope>
</reference>
<dbReference type="InterPro" id="IPR045116">
    <property type="entry name" value="Clp1/Grc3"/>
</dbReference>
<keyword evidence="3" id="KW-0698">rRNA processing</keyword>
<dbReference type="InterPro" id="IPR032319">
    <property type="entry name" value="CLP1_P"/>
</dbReference>
<dbReference type="Proteomes" id="UP001515500">
    <property type="component" value="Chromosome 20"/>
</dbReference>
<proteinExistence type="inferred from homology"/>
<dbReference type="SUPFAM" id="SSF52540">
    <property type="entry name" value="P-loop containing nucleoside triphosphate hydrolases"/>
    <property type="match status" value="1"/>
</dbReference>
<keyword evidence="5" id="KW-0547">Nucleotide-binding</keyword>
<evidence type="ECO:0000256" key="4">
    <source>
        <dbReference type="ARBA" id="ARBA00022679"/>
    </source>
</evidence>
<dbReference type="PANTHER" id="PTHR12755:SF3">
    <property type="entry name" value="POLYNUCLEOTIDE 5'-HYDROXYL-KINASE NOL9"/>
    <property type="match status" value="1"/>
</dbReference>
<evidence type="ECO:0000259" key="9">
    <source>
        <dbReference type="Pfam" id="PF16575"/>
    </source>
</evidence>
<keyword evidence="8" id="KW-0539">Nucleus</keyword>
<keyword evidence="11" id="KW-1185">Reference proteome</keyword>
<feature type="domain" description="Clp1 P-loop" evidence="9">
    <location>
        <begin position="40"/>
        <end position="242"/>
    </location>
</feature>
<dbReference type="GO" id="GO:0005524">
    <property type="term" value="F:ATP binding"/>
    <property type="evidence" value="ECO:0007669"/>
    <property type="project" value="UniProtKB-KW"/>
</dbReference>
<evidence type="ECO:0000256" key="8">
    <source>
        <dbReference type="ARBA" id="ARBA00023242"/>
    </source>
</evidence>
<dbReference type="InterPro" id="IPR027417">
    <property type="entry name" value="P-loop_NTPase"/>
</dbReference>
<keyword evidence="6" id="KW-0418">Kinase</keyword>
<evidence type="ECO:0000256" key="3">
    <source>
        <dbReference type="ARBA" id="ARBA00022552"/>
    </source>
</evidence>
<keyword evidence="4" id="KW-0808">Transferase</keyword>
<evidence type="ECO:0000256" key="5">
    <source>
        <dbReference type="ARBA" id="ARBA00022741"/>
    </source>
</evidence>
<organism evidence="11 12">
    <name type="scientific">Dioscorea cayennensis subsp. rotundata</name>
    <name type="common">White Guinea yam</name>
    <name type="synonym">Dioscorea rotundata</name>
    <dbReference type="NCBI Taxonomy" id="55577"/>
    <lineage>
        <taxon>Eukaryota</taxon>
        <taxon>Viridiplantae</taxon>
        <taxon>Streptophyta</taxon>
        <taxon>Embryophyta</taxon>
        <taxon>Tracheophyta</taxon>
        <taxon>Spermatophyta</taxon>
        <taxon>Magnoliopsida</taxon>
        <taxon>Liliopsida</taxon>
        <taxon>Dioscoreales</taxon>
        <taxon>Dioscoreaceae</taxon>
        <taxon>Dioscorea</taxon>
    </lineage>
</organism>
<dbReference type="InterPro" id="IPR057570">
    <property type="entry name" value="NOL9_C"/>
</dbReference>
<dbReference type="GO" id="GO:0051731">
    <property type="term" value="F:polynucleotide 5'-hydroxyl-kinase activity"/>
    <property type="evidence" value="ECO:0007669"/>
    <property type="project" value="InterPro"/>
</dbReference>
<comment type="subcellular location">
    <subcellularLocation>
        <location evidence="1">Nucleus</location>
        <location evidence="1">Nucleolus</location>
    </subcellularLocation>
</comment>
<evidence type="ECO:0000313" key="12">
    <source>
        <dbReference type="RefSeq" id="XP_039116367.1"/>
    </source>
</evidence>
<evidence type="ECO:0000256" key="6">
    <source>
        <dbReference type="ARBA" id="ARBA00022777"/>
    </source>
</evidence>
<dbReference type="PANTHER" id="PTHR12755">
    <property type="entry name" value="CLEAVAGE/POLYADENYLATION FACTOR IA SUBUNIT CLP1P"/>
    <property type="match status" value="1"/>
</dbReference>